<dbReference type="Pfam" id="PF13041">
    <property type="entry name" value="PPR_2"/>
    <property type="match status" value="2"/>
</dbReference>
<gene>
    <name evidence="4" type="ORF">Sango_0670000</name>
</gene>
<feature type="repeat" description="PPR" evidence="3">
    <location>
        <begin position="193"/>
        <end position="227"/>
    </location>
</feature>
<feature type="repeat" description="PPR" evidence="3">
    <location>
        <begin position="637"/>
        <end position="671"/>
    </location>
</feature>
<dbReference type="InterPro" id="IPR046848">
    <property type="entry name" value="E_motif"/>
</dbReference>
<dbReference type="AlphaFoldDB" id="A0AAE1X7H2"/>
<dbReference type="NCBIfam" id="TIGR00756">
    <property type="entry name" value="PPR"/>
    <property type="match status" value="3"/>
</dbReference>
<dbReference type="InterPro" id="IPR011990">
    <property type="entry name" value="TPR-like_helical_dom_sf"/>
</dbReference>
<dbReference type="FunFam" id="1.25.40.10:FF:000196">
    <property type="entry name" value="Pentatricopeptide repeat-containing protein At4g14850"/>
    <property type="match status" value="1"/>
</dbReference>
<evidence type="ECO:0000313" key="4">
    <source>
        <dbReference type="EMBL" id="KAK4406635.1"/>
    </source>
</evidence>
<sequence>MSRMSEALSLVLQRTHYLTNSKTSFLVFADVLKSCAAMSDTHLGKSLHSHVIKQGHDSCPVVLKALLNMYAKCKALEDCQKLFGELNGHDTVTWNILLSGFAGSRFHDYKVMRLFNMLHAAMDPRPSAISLAILLPVCARSSTQGAGKSMHAYAIKSGMDTQTLVGNALVSMYAKCGLVLDASAIFRGIADKDVVSYNAVIAGLAENKLVENAFELFHEMIKGPVLPNYATIANILPICAGFGDTFGHILGKEIHCYVLRRTELENEIMIINALLSFYLRIGRIREAESLFGRIKLRDLVSWNTIIAGYASNGQWWKSLEAFHEFVNKKNIGLDAVTLISILPVCTQLCNLQVGKMIHGYVLRHPALHEDTSVGNALINFYAKCCYVAAAFRTFSLIPQKDLISWNTMLDAFGVNLLEKQFADLLSRMFVDGMKPDAVTILTVVQFCASLSRVKNVKEAHGFSLRANLLLSDGEPTLGNALLDAYAKSGNMEYASKMFENLSGKRNVVTCNSMISGYLTYGSYYDANIIFERMSERDLTTWNLMVRGYAQNECPSEALNLFHELQSHGIRPDAMTIMSILPVCGQVASAHFLRQCHGYVVRACFEDAHLEAALLDGYSKCGSISSAYKLYQSTLQKDLVVFTAMVGAFAMHGMGKEAIRVFDYMLECGVKPDHVVITAVLSACRHAGLINEGLMIFSSIDQVHHMNPSIEQYACVVDLLGRGGRINEAFFFINQMPIAANSNIWGALLGACKTHHDVDMGNVVADHLLKIETDDIGNYVVLSNLYAADARWDGVSEMRRLMKMRDLKKPAGCSWIEVGRSKNIFLAGDCSHPKRNLIYSMLSHLDEQIKELKMSLLREFIGYGTDPRICIQLCQKRLGHDICGTFTVSLKCYSDLSTSIWSGSLGLMCQDNEGPCKFESISAYCNHFMYHLSQQLIFEYSEPIDLIFQIEFFIKIKTRNPSARSQAQRANQIEGSLKQLAASGFAGKESDWENLKPSRVSS</sequence>
<dbReference type="Pfam" id="PF20431">
    <property type="entry name" value="E_motif"/>
    <property type="match status" value="1"/>
</dbReference>
<evidence type="ECO:0000256" key="3">
    <source>
        <dbReference type="PROSITE-ProRule" id="PRU00708"/>
    </source>
</evidence>
<dbReference type="InterPro" id="IPR046960">
    <property type="entry name" value="PPR_At4g14850-like_plant"/>
</dbReference>
<reference evidence="4" key="2">
    <citation type="journal article" date="2024" name="Plant">
        <title>Genomic evolution and insights into agronomic trait innovations of Sesamum species.</title>
        <authorList>
            <person name="Miao H."/>
            <person name="Wang L."/>
            <person name="Qu L."/>
            <person name="Liu H."/>
            <person name="Sun Y."/>
            <person name="Le M."/>
            <person name="Wang Q."/>
            <person name="Wei S."/>
            <person name="Zheng Y."/>
            <person name="Lin W."/>
            <person name="Duan Y."/>
            <person name="Cao H."/>
            <person name="Xiong S."/>
            <person name="Wang X."/>
            <person name="Wei L."/>
            <person name="Li C."/>
            <person name="Ma Q."/>
            <person name="Ju M."/>
            <person name="Zhao R."/>
            <person name="Li G."/>
            <person name="Mu C."/>
            <person name="Tian Q."/>
            <person name="Mei H."/>
            <person name="Zhang T."/>
            <person name="Gao T."/>
            <person name="Zhang H."/>
        </authorList>
    </citation>
    <scope>NUCLEOTIDE SEQUENCE</scope>
    <source>
        <strain evidence="4">K16</strain>
    </source>
</reference>
<dbReference type="GO" id="GO:0009451">
    <property type="term" value="P:RNA modification"/>
    <property type="evidence" value="ECO:0007669"/>
    <property type="project" value="InterPro"/>
</dbReference>
<dbReference type="PANTHER" id="PTHR47926:SF481">
    <property type="entry name" value="TETRATRICOPEPTIDE-LIKE HELICAL DOMAIN SUPERFAMILY"/>
    <property type="match status" value="1"/>
</dbReference>
<feature type="repeat" description="PPR" evidence="3">
    <location>
        <begin position="506"/>
        <end position="536"/>
    </location>
</feature>
<keyword evidence="5" id="KW-1185">Reference proteome</keyword>
<dbReference type="GO" id="GO:0003723">
    <property type="term" value="F:RNA binding"/>
    <property type="evidence" value="ECO:0007669"/>
    <property type="project" value="InterPro"/>
</dbReference>
<evidence type="ECO:0000313" key="5">
    <source>
        <dbReference type="Proteomes" id="UP001289374"/>
    </source>
</evidence>
<dbReference type="Proteomes" id="UP001289374">
    <property type="component" value="Unassembled WGS sequence"/>
</dbReference>
<comment type="similarity">
    <text evidence="2">Belongs to the PPR family. PCMP-E subfamily.</text>
</comment>
<dbReference type="Pfam" id="PF01535">
    <property type="entry name" value="PPR"/>
    <property type="match status" value="5"/>
</dbReference>
<reference evidence="4" key="1">
    <citation type="submission" date="2020-06" db="EMBL/GenBank/DDBJ databases">
        <authorList>
            <person name="Li T."/>
            <person name="Hu X."/>
            <person name="Zhang T."/>
            <person name="Song X."/>
            <person name="Zhang H."/>
            <person name="Dai N."/>
            <person name="Sheng W."/>
            <person name="Hou X."/>
            <person name="Wei L."/>
        </authorList>
    </citation>
    <scope>NUCLEOTIDE SEQUENCE</scope>
    <source>
        <strain evidence="4">K16</strain>
        <tissue evidence="4">Leaf</tissue>
    </source>
</reference>
<evidence type="ECO:0000256" key="2">
    <source>
        <dbReference type="ARBA" id="ARBA00061659"/>
    </source>
</evidence>
<keyword evidence="1" id="KW-0677">Repeat</keyword>
<comment type="caution">
    <text evidence="4">The sequence shown here is derived from an EMBL/GenBank/DDBJ whole genome shotgun (WGS) entry which is preliminary data.</text>
</comment>
<protein>
    <submittedName>
        <fullName evidence="4">Pentatricopeptide repeat-containing protein</fullName>
    </submittedName>
</protein>
<dbReference type="PROSITE" id="PS51375">
    <property type="entry name" value="PPR"/>
    <property type="match status" value="5"/>
</dbReference>
<proteinExistence type="inferred from homology"/>
<dbReference type="PANTHER" id="PTHR47926">
    <property type="entry name" value="PENTATRICOPEPTIDE REPEAT-CONTAINING PROTEIN"/>
    <property type="match status" value="1"/>
</dbReference>
<organism evidence="4 5">
    <name type="scientific">Sesamum angolense</name>
    <dbReference type="NCBI Taxonomy" id="2727404"/>
    <lineage>
        <taxon>Eukaryota</taxon>
        <taxon>Viridiplantae</taxon>
        <taxon>Streptophyta</taxon>
        <taxon>Embryophyta</taxon>
        <taxon>Tracheophyta</taxon>
        <taxon>Spermatophyta</taxon>
        <taxon>Magnoliopsida</taxon>
        <taxon>eudicotyledons</taxon>
        <taxon>Gunneridae</taxon>
        <taxon>Pentapetalae</taxon>
        <taxon>asterids</taxon>
        <taxon>lamiids</taxon>
        <taxon>Lamiales</taxon>
        <taxon>Pedaliaceae</taxon>
        <taxon>Sesamum</taxon>
    </lineage>
</organism>
<dbReference type="FunFam" id="1.25.40.10:FF:000090">
    <property type="entry name" value="Pentatricopeptide repeat-containing protein, chloroplastic"/>
    <property type="match status" value="1"/>
</dbReference>
<dbReference type="FunFam" id="1.25.40.10:FF:000412">
    <property type="entry name" value="Putative pentatricopeptide repeat-containing protein"/>
    <property type="match status" value="1"/>
</dbReference>
<evidence type="ECO:0000256" key="1">
    <source>
        <dbReference type="ARBA" id="ARBA00022737"/>
    </source>
</evidence>
<dbReference type="EMBL" id="JACGWL010000003">
    <property type="protein sequence ID" value="KAK4406635.1"/>
    <property type="molecule type" value="Genomic_DNA"/>
</dbReference>
<name>A0AAE1X7H2_9LAMI</name>
<accession>A0AAE1X7H2</accession>
<dbReference type="InterPro" id="IPR002885">
    <property type="entry name" value="PPR_rpt"/>
</dbReference>
<dbReference type="Gene3D" id="1.25.40.10">
    <property type="entry name" value="Tetratricopeptide repeat domain"/>
    <property type="match status" value="6"/>
</dbReference>
<feature type="repeat" description="PPR" evidence="3">
    <location>
        <begin position="298"/>
        <end position="328"/>
    </location>
</feature>
<dbReference type="FunFam" id="1.25.40.10:FF:000361">
    <property type="entry name" value="Pentatricopeptide repeat-containing protein chloroplastic"/>
    <property type="match status" value="1"/>
</dbReference>
<feature type="repeat" description="PPR" evidence="3">
    <location>
        <begin position="537"/>
        <end position="571"/>
    </location>
</feature>